<dbReference type="PRINTS" id="PR00164">
    <property type="entry name" value="ABC2TRNSPORT"/>
</dbReference>
<evidence type="ECO:0000256" key="5">
    <source>
        <dbReference type="ARBA" id="ARBA00023251"/>
    </source>
</evidence>
<feature type="transmembrane region" description="Helical" evidence="6">
    <location>
        <begin position="77"/>
        <end position="99"/>
    </location>
</feature>
<evidence type="ECO:0000313" key="9">
    <source>
        <dbReference type="Proteomes" id="UP000002219"/>
    </source>
</evidence>
<dbReference type="Proteomes" id="UP000002219">
    <property type="component" value="Chromosome 2"/>
</dbReference>
<gene>
    <name evidence="8" type="ordered locus">Ndas_5478</name>
</gene>
<feature type="domain" description="ABC-2 type transporter transmembrane" evidence="7">
    <location>
        <begin position="78"/>
        <end position="276"/>
    </location>
</feature>
<comment type="subcellular location">
    <subcellularLocation>
        <location evidence="1">Membrane</location>
        <topology evidence="1">Multi-pass membrane protein</topology>
    </subcellularLocation>
</comment>
<reference evidence="8 9" key="1">
    <citation type="journal article" date="2010" name="Stand. Genomic Sci.">
        <title>Complete genome sequence of Nocardiopsis dassonvillei type strain (IMRU 509).</title>
        <authorList>
            <person name="Sun H."/>
            <person name="Lapidus A."/>
            <person name="Nolan M."/>
            <person name="Lucas S."/>
            <person name="Del Rio T.G."/>
            <person name="Tice H."/>
            <person name="Cheng J.F."/>
            <person name="Tapia R."/>
            <person name="Han C."/>
            <person name="Goodwin L."/>
            <person name="Pitluck S."/>
            <person name="Pagani I."/>
            <person name="Ivanova N."/>
            <person name="Mavromatis K."/>
            <person name="Mikhailova N."/>
            <person name="Pati A."/>
            <person name="Chen A."/>
            <person name="Palaniappan K."/>
            <person name="Land M."/>
            <person name="Hauser L."/>
            <person name="Chang Y.J."/>
            <person name="Jeffries C.D."/>
            <person name="Djao O.D."/>
            <person name="Rohde M."/>
            <person name="Sikorski J."/>
            <person name="Goker M."/>
            <person name="Woyke T."/>
            <person name="Bristow J."/>
            <person name="Eisen J.A."/>
            <person name="Markowitz V."/>
            <person name="Hugenholtz P."/>
            <person name="Kyrpides N.C."/>
            <person name="Klenk H.P."/>
        </authorList>
    </citation>
    <scope>NUCLEOTIDE SEQUENCE [LARGE SCALE GENOMIC DNA]</scope>
    <source>
        <strain evidence="9">ATCC 23218 / DSM 43111 / CIP 107115 / JCM 7437 / KCTC 9190 / NBRC 14626 / NCTC 10488 / NRRL B-5397 / IMRU 509</strain>
        <plasmid evidence="9">Chromosome 2</plasmid>
    </source>
</reference>
<keyword evidence="4 6" id="KW-0472">Membrane</keyword>
<dbReference type="PANTHER" id="PTHR43229">
    <property type="entry name" value="NODULATION PROTEIN J"/>
    <property type="match status" value="1"/>
</dbReference>
<sequence>MTANTAAPATDATGVRPGVRPGVSWARQAVRLARTEFTLFARYKTAWMYLALPLFFAFMTTNLPNDEVVPGFGMGQMAMVATIGSIGLILGVGHPSNVFTARRESLVLKRLRVSGVPQSAVFGGVIGAVVVFSLAITVVVAALVLVFFGSLPRDPLMLAVAVVLSSVMFSLMGLLITPIVRNAESAQMISMLPMLVLLFVGGGLIPLEFLPETARVIIGFVPSVPAGEMAQTAYSGYDAFRGFGDGEEKGYLALWVAALPSIGIMLAWIAVLALLVRRYFRWDPRQP</sequence>
<organism evidence="8 9">
    <name type="scientific">Nocardiopsis dassonvillei (strain ATCC 23218 / DSM 43111 / CIP 107115 / JCM 7437 / KCTC 9190 / NBRC 14626 / NCTC 10488 / NRRL B-5397 / IMRU 509)</name>
    <name type="common">Actinomadura dassonvillei</name>
    <dbReference type="NCBI Taxonomy" id="446468"/>
    <lineage>
        <taxon>Bacteria</taxon>
        <taxon>Bacillati</taxon>
        <taxon>Actinomycetota</taxon>
        <taxon>Actinomycetes</taxon>
        <taxon>Streptosporangiales</taxon>
        <taxon>Nocardiopsidaceae</taxon>
        <taxon>Nocardiopsis</taxon>
    </lineage>
</organism>
<proteinExistence type="predicted"/>
<evidence type="ECO:0000259" key="7">
    <source>
        <dbReference type="Pfam" id="PF12698"/>
    </source>
</evidence>
<evidence type="ECO:0000256" key="2">
    <source>
        <dbReference type="ARBA" id="ARBA00022692"/>
    </source>
</evidence>
<dbReference type="RefSeq" id="WP_013156464.1">
    <property type="nucleotide sequence ID" value="NC_014211.1"/>
</dbReference>
<dbReference type="PANTHER" id="PTHR43229:SF2">
    <property type="entry name" value="NODULATION PROTEIN J"/>
    <property type="match status" value="1"/>
</dbReference>
<geneLocation type="plasmid" evidence="9">
    <name>pNDAS01</name>
</geneLocation>
<dbReference type="eggNOG" id="COG0842">
    <property type="taxonomic scope" value="Bacteria"/>
</dbReference>
<keyword evidence="2 6" id="KW-0812">Transmembrane</keyword>
<dbReference type="EMBL" id="CP002041">
    <property type="protein sequence ID" value="ADH70857.1"/>
    <property type="molecule type" value="Genomic_DNA"/>
</dbReference>
<accession>D7B9J9</accession>
<dbReference type="Pfam" id="PF12698">
    <property type="entry name" value="ABC2_membrane_3"/>
    <property type="match status" value="1"/>
</dbReference>
<name>D7B9J9_NOCDD</name>
<evidence type="ECO:0000256" key="6">
    <source>
        <dbReference type="SAM" id="Phobius"/>
    </source>
</evidence>
<keyword evidence="5" id="KW-0046">Antibiotic resistance</keyword>
<feature type="transmembrane region" description="Helical" evidence="6">
    <location>
        <begin position="120"/>
        <end position="150"/>
    </location>
</feature>
<feature type="transmembrane region" description="Helical" evidence="6">
    <location>
        <begin position="156"/>
        <end position="176"/>
    </location>
</feature>
<dbReference type="GeneID" id="91487697"/>
<keyword evidence="9" id="KW-1185">Reference proteome</keyword>
<dbReference type="InterPro" id="IPR013525">
    <property type="entry name" value="ABC2_TM"/>
</dbReference>
<dbReference type="GO" id="GO:0046677">
    <property type="term" value="P:response to antibiotic"/>
    <property type="evidence" value="ECO:0007669"/>
    <property type="project" value="UniProtKB-KW"/>
</dbReference>
<evidence type="ECO:0000256" key="3">
    <source>
        <dbReference type="ARBA" id="ARBA00022989"/>
    </source>
</evidence>
<dbReference type="InterPro" id="IPR000412">
    <property type="entry name" value="ABC_2_transport"/>
</dbReference>
<dbReference type="InterPro" id="IPR051784">
    <property type="entry name" value="Nod_factor_ABC_transporter"/>
</dbReference>
<protein>
    <submittedName>
        <fullName evidence="8">ABC-2 type transporter</fullName>
    </submittedName>
</protein>
<evidence type="ECO:0000256" key="4">
    <source>
        <dbReference type="ARBA" id="ARBA00023136"/>
    </source>
</evidence>
<evidence type="ECO:0000313" key="8">
    <source>
        <dbReference type="EMBL" id="ADH70857.1"/>
    </source>
</evidence>
<dbReference type="STRING" id="446468.Ndas_5478"/>
<dbReference type="GO" id="GO:0140359">
    <property type="term" value="F:ABC-type transporter activity"/>
    <property type="evidence" value="ECO:0007669"/>
    <property type="project" value="InterPro"/>
</dbReference>
<dbReference type="AlphaFoldDB" id="D7B9J9"/>
<dbReference type="HOGENOM" id="CLU_039483_1_1_11"/>
<dbReference type="KEGG" id="nda:Ndas_5478"/>
<keyword evidence="3 6" id="KW-1133">Transmembrane helix</keyword>
<feature type="transmembrane region" description="Helical" evidence="6">
    <location>
        <begin position="46"/>
        <end position="65"/>
    </location>
</feature>
<feature type="transmembrane region" description="Helical" evidence="6">
    <location>
        <begin position="252"/>
        <end position="276"/>
    </location>
</feature>
<evidence type="ECO:0000256" key="1">
    <source>
        <dbReference type="ARBA" id="ARBA00004141"/>
    </source>
</evidence>
<dbReference type="GO" id="GO:0043190">
    <property type="term" value="C:ATP-binding cassette (ABC) transporter complex"/>
    <property type="evidence" value="ECO:0007669"/>
    <property type="project" value="InterPro"/>
</dbReference>
<dbReference type="OrthoDB" id="3399482at2"/>
<feature type="transmembrane region" description="Helical" evidence="6">
    <location>
        <begin position="188"/>
        <end position="207"/>
    </location>
</feature>